<feature type="region of interest" description="Disordered" evidence="1">
    <location>
        <begin position="317"/>
        <end position="347"/>
    </location>
</feature>
<protein>
    <submittedName>
        <fullName evidence="2">Uncharacterized protein</fullName>
    </submittedName>
</protein>
<organism evidence="2 3">
    <name type="scientific">Durusdinium trenchii</name>
    <dbReference type="NCBI Taxonomy" id="1381693"/>
    <lineage>
        <taxon>Eukaryota</taxon>
        <taxon>Sar</taxon>
        <taxon>Alveolata</taxon>
        <taxon>Dinophyceae</taxon>
        <taxon>Suessiales</taxon>
        <taxon>Symbiodiniaceae</taxon>
        <taxon>Durusdinium</taxon>
    </lineage>
</organism>
<comment type="caution">
    <text evidence="2">The sequence shown here is derived from an EMBL/GenBank/DDBJ whole genome shotgun (WGS) entry which is preliminary data.</text>
</comment>
<sequence>KAALRKEKAALVAQADEMVEAFGALSKVPELRWGKTATKTSKKSTGVPPWFAPDFVIEWRDLFTTDSDGVLEVPGALRGDIRRDRLRWIDGNSGTEVPAVVEAMIQVVFKRALDTVLTVLEELTGERINVDANTECFVPASSVSTRRADIVGRVVDDEQKGFVVEVKTRGSMGYTGSITQQNVPLIVEGRLARSGGEMDPPDKGVDGCPVTQLCMYMRAHKLKYGILTTYQRTWFVVAGSRGDGDHKELGIEVVGPVKWCGEPEKYGGVSLLQALLLFAFRVLADNDEPTFRAYPDEMNVRLSSFVASKAEDARKAAAESRTLQGVRRSGRNKGGSKGQESSGQANQDTAAYSITLRMSRSNMFSVLGGAGIGCRNQTLNGVPCFVKA</sequence>
<feature type="non-terminal residue" evidence="2">
    <location>
        <position position="388"/>
    </location>
</feature>
<gene>
    <name evidence="2" type="ORF">SCF082_LOCUS10172</name>
</gene>
<dbReference type="Proteomes" id="UP001642464">
    <property type="component" value="Unassembled WGS sequence"/>
</dbReference>
<reference evidence="2 3" key="1">
    <citation type="submission" date="2024-02" db="EMBL/GenBank/DDBJ databases">
        <authorList>
            <person name="Chen Y."/>
            <person name="Shah S."/>
            <person name="Dougan E. K."/>
            <person name="Thang M."/>
            <person name="Chan C."/>
        </authorList>
    </citation>
    <scope>NUCLEOTIDE SEQUENCE [LARGE SCALE GENOMIC DNA]</scope>
</reference>
<evidence type="ECO:0000313" key="2">
    <source>
        <dbReference type="EMBL" id="CAK9009118.1"/>
    </source>
</evidence>
<dbReference type="EMBL" id="CAXAMM010005906">
    <property type="protein sequence ID" value="CAK9009118.1"/>
    <property type="molecule type" value="Genomic_DNA"/>
</dbReference>
<accession>A0ABP0J435</accession>
<name>A0ABP0J435_9DINO</name>
<evidence type="ECO:0000313" key="3">
    <source>
        <dbReference type="Proteomes" id="UP001642464"/>
    </source>
</evidence>
<proteinExistence type="predicted"/>
<keyword evidence="3" id="KW-1185">Reference proteome</keyword>
<feature type="non-terminal residue" evidence="2">
    <location>
        <position position="1"/>
    </location>
</feature>
<evidence type="ECO:0000256" key="1">
    <source>
        <dbReference type="SAM" id="MobiDB-lite"/>
    </source>
</evidence>